<reference evidence="1" key="1">
    <citation type="submission" date="2020-08" db="EMBL/GenBank/DDBJ databases">
        <title>Multicomponent nature underlies the extraordinary mechanical properties of spider dragline silk.</title>
        <authorList>
            <person name="Kono N."/>
            <person name="Nakamura H."/>
            <person name="Mori M."/>
            <person name="Yoshida Y."/>
            <person name="Ohtoshi R."/>
            <person name="Malay A.D."/>
            <person name="Moran D.A.P."/>
            <person name="Tomita M."/>
            <person name="Numata K."/>
            <person name="Arakawa K."/>
        </authorList>
    </citation>
    <scope>NUCLEOTIDE SEQUENCE</scope>
</reference>
<accession>A0A8X6RLK4</accession>
<sequence>MNLFKRRTSSIIHSHNALQLSNIPLHYHYTAITLTLRSYIYPTLFASLHFSFLGFGWKRVAINTGSKNPKDLLKKRRVRRHKMKMEHKNSDDEEGTYNKMMCLKI</sequence>
<dbReference type="AlphaFoldDB" id="A0A8X6RLK4"/>
<dbReference type="Proteomes" id="UP000887159">
    <property type="component" value="Unassembled WGS sequence"/>
</dbReference>
<proteinExistence type="predicted"/>
<organism evidence="1 2">
    <name type="scientific">Trichonephila clavipes</name>
    <name type="common">Golden silk orbweaver</name>
    <name type="synonym">Nephila clavipes</name>
    <dbReference type="NCBI Taxonomy" id="2585209"/>
    <lineage>
        <taxon>Eukaryota</taxon>
        <taxon>Metazoa</taxon>
        <taxon>Ecdysozoa</taxon>
        <taxon>Arthropoda</taxon>
        <taxon>Chelicerata</taxon>
        <taxon>Arachnida</taxon>
        <taxon>Araneae</taxon>
        <taxon>Araneomorphae</taxon>
        <taxon>Entelegynae</taxon>
        <taxon>Araneoidea</taxon>
        <taxon>Nephilidae</taxon>
        <taxon>Trichonephila</taxon>
    </lineage>
</organism>
<dbReference type="EMBL" id="BMAU01021135">
    <property type="protein sequence ID" value="GFX91512.1"/>
    <property type="molecule type" value="Genomic_DNA"/>
</dbReference>
<evidence type="ECO:0000313" key="2">
    <source>
        <dbReference type="Proteomes" id="UP000887159"/>
    </source>
</evidence>
<name>A0A8X6RLK4_TRICX</name>
<evidence type="ECO:0000313" key="1">
    <source>
        <dbReference type="EMBL" id="GFX91512.1"/>
    </source>
</evidence>
<gene>
    <name evidence="1" type="ORF">TNCV_3680981</name>
</gene>
<keyword evidence="2" id="KW-1185">Reference proteome</keyword>
<comment type="caution">
    <text evidence="1">The sequence shown here is derived from an EMBL/GenBank/DDBJ whole genome shotgun (WGS) entry which is preliminary data.</text>
</comment>
<protein>
    <submittedName>
        <fullName evidence="1">Uncharacterized protein</fullName>
    </submittedName>
</protein>